<keyword evidence="4" id="KW-0547">Nucleotide-binding</keyword>
<dbReference type="InterPro" id="IPR036554">
    <property type="entry name" value="GHMP_kinase_C_sf"/>
</dbReference>
<dbReference type="PANTHER" id="PTHR10977:SF3">
    <property type="entry name" value="DIPHOSPHOMEVALONATE DECARBOXYLASE"/>
    <property type="match status" value="1"/>
</dbReference>
<evidence type="ECO:0000256" key="3">
    <source>
        <dbReference type="ARBA" id="ARBA00022516"/>
    </source>
</evidence>
<dbReference type="GO" id="GO:0004163">
    <property type="term" value="F:diphosphomevalonate decarboxylase activity"/>
    <property type="evidence" value="ECO:0007669"/>
    <property type="project" value="UniProtKB-EC"/>
</dbReference>
<feature type="domain" description="Diphosphomevalonate decarboxylase-like N-terminal" evidence="9">
    <location>
        <begin position="14"/>
        <end position="175"/>
    </location>
</feature>
<proteinExistence type="inferred from homology"/>
<dbReference type="Gene3D" id="3.30.70.890">
    <property type="entry name" value="GHMP kinase, C-terminal domain"/>
    <property type="match status" value="1"/>
</dbReference>
<dbReference type="Proteomes" id="UP000185469">
    <property type="component" value="Chromosome"/>
</dbReference>
<dbReference type="Pfam" id="PF22700">
    <property type="entry name" value="MVD-like_N"/>
    <property type="match status" value="1"/>
</dbReference>
<evidence type="ECO:0000256" key="7">
    <source>
        <dbReference type="ARBA" id="ARBA00023239"/>
    </source>
</evidence>
<dbReference type="SUPFAM" id="SSF54211">
    <property type="entry name" value="Ribosomal protein S5 domain 2-like"/>
    <property type="match status" value="1"/>
</dbReference>
<evidence type="ECO:0000256" key="1">
    <source>
        <dbReference type="ARBA" id="ARBA00008831"/>
    </source>
</evidence>
<evidence type="ECO:0000259" key="9">
    <source>
        <dbReference type="Pfam" id="PF22700"/>
    </source>
</evidence>
<keyword evidence="6" id="KW-0443">Lipid metabolism</keyword>
<protein>
    <recommendedName>
        <fullName evidence="2">diphosphomevalonate decarboxylase</fullName>
        <ecNumber evidence="2">4.1.1.33</ecNumber>
    </recommendedName>
</protein>
<reference evidence="10 11" key="1">
    <citation type="submission" date="2014-08" db="EMBL/GenBank/DDBJ databases">
        <title>Complete genome sequence of Corynebacterium sphenisci CECT 5990(T) (=DSM 44792(T)), isolated from healthy wild penguins.</title>
        <authorList>
            <person name="Ruckert C."/>
            <person name="Albersmeier A."/>
            <person name="Winkler A."/>
            <person name="Kalinowski J."/>
        </authorList>
    </citation>
    <scope>NUCLEOTIDE SEQUENCE [LARGE SCALE GENOMIC DNA]</scope>
    <source>
        <strain evidence="10 11">DSM 44792</strain>
    </source>
</reference>
<keyword evidence="11" id="KW-1185">Reference proteome</keyword>
<keyword evidence="5" id="KW-0067">ATP-binding</keyword>
<dbReference type="InterPro" id="IPR020568">
    <property type="entry name" value="Ribosomal_Su5_D2-typ_SF"/>
</dbReference>
<dbReference type="GO" id="GO:0005829">
    <property type="term" value="C:cytosol"/>
    <property type="evidence" value="ECO:0007669"/>
    <property type="project" value="InterPro"/>
</dbReference>
<dbReference type="NCBIfam" id="TIGR01240">
    <property type="entry name" value="mevDPdecarb"/>
    <property type="match status" value="1"/>
</dbReference>
<dbReference type="InterPro" id="IPR053859">
    <property type="entry name" value="MVD-like_N"/>
</dbReference>
<dbReference type="GO" id="GO:0005524">
    <property type="term" value="F:ATP binding"/>
    <property type="evidence" value="ECO:0007669"/>
    <property type="project" value="UniProtKB-KW"/>
</dbReference>
<dbReference type="GO" id="GO:0019287">
    <property type="term" value="P:isopentenyl diphosphate biosynthetic process, mevalonate pathway"/>
    <property type="evidence" value="ECO:0007669"/>
    <property type="project" value="InterPro"/>
</dbReference>
<evidence type="ECO:0000259" key="8">
    <source>
        <dbReference type="Pfam" id="PF18376"/>
    </source>
</evidence>
<evidence type="ECO:0000313" key="10">
    <source>
        <dbReference type="EMBL" id="APT90045.1"/>
    </source>
</evidence>
<dbReference type="PRINTS" id="PR00959">
    <property type="entry name" value="MEVGALKINASE"/>
</dbReference>
<evidence type="ECO:0000313" key="11">
    <source>
        <dbReference type="Proteomes" id="UP000185469"/>
    </source>
</evidence>
<evidence type="ECO:0000256" key="5">
    <source>
        <dbReference type="ARBA" id="ARBA00022840"/>
    </source>
</evidence>
<feature type="domain" description="Mvd1 C-terminal" evidence="8">
    <location>
        <begin position="192"/>
        <end position="323"/>
    </location>
</feature>
<dbReference type="InterPro" id="IPR014721">
    <property type="entry name" value="Ribsml_uS5_D2-typ_fold_subgr"/>
</dbReference>
<evidence type="ECO:0000256" key="4">
    <source>
        <dbReference type="ARBA" id="ARBA00022741"/>
    </source>
</evidence>
<dbReference type="Gene3D" id="3.30.230.10">
    <property type="match status" value="1"/>
</dbReference>
<dbReference type="Pfam" id="PF18376">
    <property type="entry name" value="MDD_C"/>
    <property type="match status" value="1"/>
</dbReference>
<dbReference type="InterPro" id="IPR041431">
    <property type="entry name" value="Mvd1_C"/>
</dbReference>
<keyword evidence="3" id="KW-0444">Lipid biosynthesis</keyword>
<dbReference type="FunFam" id="3.30.230.10:FF:000072">
    <property type="entry name" value="Diphosphomevalonate decarboxylase"/>
    <property type="match status" value="1"/>
</dbReference>
<accession>A0A1L7CVY1</accession>
<keyword evidence="7" id="KW-0456">Lyase</keyword>
<dbReference type="AlphaFoldDB" id="A0A1L7CVY1"/>
<dbReference type="KEGG" id="csph:CSPHI_01945"/>
<dbReference type="EMBL" id="CP009248">
    <property type="protein sequence ID" value="APT90045.1"/>
    <property type="molecule type" value="Genomic_DNA"/>
</dbReference>
<dbReference type="STRING" id="1437874.CSPHI_01945"/>
<dbReference type="InterPro" id="IPR005935">
    <property type="entry name" value="Mev_decarb"/>
</dbReference>
<dbReference type="InterPro" id="IPR029765">
    <property type="entry name" value="Mev_diP_decarb"/>
</dbReference>
<dbReference type="PANTHER" id="PTHR10977">
    <property type="entry name" value="DIPHOSPHOMEVALONATE DECARBOXYLASE"/>
    <property type="match status" value="1"/>
</dbReference>
<dbReference type="SUPFAM" id="SSF55060">
    <property type="entry name" value="GHMP Kinase, C-terminal domain"/>
    <property type="match status" value="1"/>
</dbReference>
<dbReference type="EC" id="4.1.1.33" evidence="2"/>
<dbReference type="PIRSF" id="PIRSF015950">
    <property type="entry name" value="Mev_P_decrbx"/>
    <property type="match status" value="1"/>
</dbReference>
<comment type="similarity">
    <text evidence="1">Belongs to the diphosphomevalonate decarboxylase family.</text>
</comment>
<evidence type="ECO:0000256" key="6">
    <source>
        <dbReference type="ARBA" id="ARBA00023098"/>
    </source>
</evidence>
<gene>
    <name evidence="10" type="ORF">CSPHI_01945</name>
</gene>
<sequence>MPGGAAPRPATARAHPNIALIKYWGKRDEALQLPATGSLSLTLGIAPTTTTVTPDGSLAADAGLLGGEPMSATELGRVSRFLDLVRARAAAAAGADPADLPRARVDSVNEIPTGAGLASSASGFAALTLAAAAAYGLPLTGAQASALARRGSGSACRSIFGSLVEWLPGAGAEDAASHAVPLPDSGVRLALVVAVLSPGRKKIDSREAMRRTVATSPSFPAWVESTPRELAAMKEAIAAADLPRIGELAESNALRMHATMLGAIPPVRYFAPATIAALDLVERLRAEGLGAWATMDAGPNVKVLCAPADAEAVAAAVRGAFPGIDVLVSGHGPGARLTSPAGGGA</sequence>
<name>A0A1L7CVY1_9CORY</name>
<evidence type="ECO:0000256" key="2">
    <source>
        <dbReference type="ARBA" id="ARBA00012296"/>
    </source>
</evidence>
<organism evidence="10 11">
    <name type="scientific">Corynebacterium sphenisci DSM 44792</name>
    <dbReference type="NCBI Taxonomy" id="1437874"/>
    <lineage>
        <taxon>Bacteria</taxon>
        <taxon>Bacillati</taxon>
        <taxon>Actinomycetota</taxon>
        <taxon>Actinomycetes</taxon>
        <taxon>Mycobacteriales</taxon>
        <taxon>Corynebacteriaceae</taxon>
        <taxon>Corynebacterium</taxon>
    </lineage>
</organism>